<feature type="region of interest" description="Disordered" evidence="2">
    <location>
        <begin position="345"/>
        <end position="368"/>
    </location>
</feature>
<reference evidence="3 4" key="1">
    <citation type="submission" date="2017-12" db="EMBL/GenBank/DDBJ databases">
        <title>Hemimetabolous genomes reveal molecular basis of termite eusociality.</title>
        <authorList>
            <person name="Harrison M.C."/>
            <person name="Jongepier E."/>
            <person name="Robertson H.M."/>
            <person name="Arning N."/>
            <person name="Bitard-Feildel T."/>
            <person name="Chao H."/>
            <person name="Childers C.P."/>
            <person name="Dinh H."/>
            <person name="Doddapaneni H."/>
            <person name="Dugan S."/>
            <person name="Gowin J."/>
            <person name="Greiner C."/>
            <person name="Han Y."/>
            <person name="Hu H."/>
            <person name="Hughes D.S.T."/>
            <person name="Huylmans A.-K."/>
            <person name="Kemena C."/>
            <person name="Kremer L.P.M."/>
            <person name="Lee S.L."/>
            <person name="Lopez-Ezquerra A."/>
            <person name="Mallet L."/>
            <person name="Monroy-Kuhn J.M."/>
            <person name="Moser A."/>
            <person name="Murali S.C."/>
            <person name="Muzny D.M."/>
            <person name="Otani S."/>
            <person name="Piulachs M.-D."/>
            <person name="Poelchau M."/>
            <person name="Qu J."/>
            <person name="Schaub F."/>
            <person name="Wada-Katsumata A."/>
            <person name="Worley K.C."/>
            <person name="Xie Q."/>
            <person name="Ylla G."/>
            <person name="Poulsen M."/>
            <person name="Gibbs R.A."/>
            <person name="Schal C."/>
            <person name="Richards S."/>
            <person name="Belles X."/>
            <person name="Korb J."/>
            <person name="Bornberg-Bauer E."/>
        </authorList>
    </citation>
    <scope>NUCLEOTIDE SEQUENCE [LARGE SCALE GENOMIC DNA]</scope>
    <source>
        <tissue evidence="3">Whole body</tissue>
    </source>
</reference>
<feature type="compositionally biased region" description="Polar residues" evidence="2">
    <location>
        <begin position="290"/>
        <end position="312"/>
    </location>
</feature>
<dbReference type="PANTHER" id="PTHR15154">
    <property type="entry name" value="HAMARTIN"/>
    <property type="match status" value="1"/>
</dbReference>
<proteinExistence type="predicted"/>
<dbReference type="GO" id="GO:0008285">
    <property type="term" value="P:negative regulation of cell population proliferation"/>
    <property type="evidence" value="ECO:0007669"/>
    <property type="project" value="TreeGrafter"/>
</dbReference>
<accession>A0A2J7QBZ7</accession>
<dbReference type="GO" id="GO:0033596">
    <property type="term" value="C:TSC1-TSC2 complex"/>
    <property type="evidence" value="ECO:0007669"/>
    <property type="project" value="TreeGrafter"/>
</dbReference>
<evidence type="ECO:0008006" key="5">
    <source>
        <dbReference type="Google" id="ProtNLM"/>
    </source>
</evidence>
<dbReference type="PANTHER" id="PTHR15154:SF2">
    <property type="entry name" value="HAMARTIN"/>
    <property type="match status" value="1"/>
</dbReference>
<dbReference type="EMBL" id="NEVH01016293">
    <property type="protein sequence ID" value="PNF26098.1"/>
    <property type="molecule type" value="Genomic_DNA"/>
</dbReference>
<dbReference type="Pfam" id="PF04388">
    <property type="entry name" value="Hamartin"/>
    <property type="match status" value="1"/>
</dbReference>
<evidence type="ECO:0000256" key="2">
    <source>
        <dbReference type="SAM" id="MobiDB-lite"/>
    </source>
</evidence>
<dbReference type="OrthoDB" id="6022054at2759"/>
<name>A0A2J7QBZ7_9NEOP</name>
<gene>
    <name evidence="3" type="ORF">B7P43_G04921</name>
</gene>
<dbReference type="AlphaFoldDB" id="A0A2J7QBZ7"/>
<dbReference type="GO" id="GO:0051726">
    <property type="term" value="P:regulation of cell cycle"/>
    <property type="evidence" value="ECO:0007669"/>
    <property type="project" value="TreeGrafter"/>
</dbReference>
<feature type="coiled-coil region" evidence="1">
    <location>
        <begin position="946"/>
        <end position="1015"/>
    </location>
</feature>
<feature type="region of interest" description="Disordered" evidence="2">
    <location>
        <begin position="265"/>
        <end position="324"/>
    </location>
</feature>
<feature type="coiled-coil region" evidence="1">
    <location>
        <begin position="785"/>
        <end position="876"/>
    </location>
</feature>
<evidence type="ECO:0000313" key="4">
    <source>
        <dbReference type="Proteomes" id="UP000235965"/>
    </source>
</evidence>
<evidence type="ECO:0000313" key="3">
    <source>
        <dbReference type="EMBL" id="PNF26098.1"/>
    </source>
</evidence>
<feature type="compositionally biased region" description="Polar residues" evidence="2">
    <location>
        <begin position="345"/>
        <end position="359"/>
    </location>
</feature>
<feature type="region of interest" description="Disordered" evidence="2">
    <location>
        <begin position="1036"/>
        <end position="1138"/>
    </location>
</feature>
<sequence>MEVAELLDRLESNQPEIVEESKKKFREIFLNTKESWLVNGLCDYYLSTSSSRSVEILVGVREPHDRHLFDRLSDSLKGSSKLQTLTLLGHIVRRHPAWLHKIAHHSLLKELLKLLKVETDILPLMTALLVLIVLLPMIPDLIGGYLQDIFEVFSRLAAWNTNNPNKLPEEHLLHLQVGLYTLFHRLYGMYPCNFLSYLRHEYGQIENLGIFSHTIKPMLDTVKMHPLLVTASKDAETATSRWMKMEHHDVILECAKFASLDTLERPREEVSHQGLPPTSRKRYSLEHSSLESAYQHQIKGNPSLNPTSSQVTQKEDWSPSIFCGMDTPPPQEVVPTSIPQTPNSQSYIVSSSVPHQEGTSPPEAAIEATPETTPIKVIDSLALNVRSKMSGVPPTSPLRSIANEISIPNSPVHMEPTAPVPGGKEWLVAKPVPEKNGFRFDSAETSGTVSSHLDSSQEDQEVLEIVRQGEQWSIDTQPKQSSVLPSSQRQCDSVLEEFHPPHMDDYEECEQESGSPCTSGGLHMPTSRSMREFAHRVHQQHRQRCYSQCTTDTERSYLAGFSTGSSPGEGSAALLHSRVQRANSCPDMKRGPVLPGAEANIGRTLEEKEELEDLEGALSNLDVNEQPHTTNGREEENDQLSQEFASVTFMKQMATASTQTVDHWSPLPYEHLFLGAFPPVEHAQTHNGEMKASTAPSPAPLCHHTELFPRYSPYAMLDKYIETVIQGHGKDDRDTKKANVQGLESELKTVKEQLTLLNIQLQFERHRREAHAERNRRLLGKSRSNRALEEHNSALRDQLSLLQKDIENLYNEREKKKKEVQITEQQLQETINYWQSQCNTHQKDIKELRRKNELLEHELKQAKEKATTNMKELQQVKSVFFEVTNEMQHAVAEASAGQQLRSNLEELQKELILMGELQQKYRDRFSQLPLLRHYEEEQAHLHHSYREELKGVNEMLESRNSLLEAAKARIIELDSVVTRRDMIIADQKRILKQVKEEYQKKLEAVESKCDTHRAIRQRMESHVLELYHQLDIAEKTSKVKGSRSPDSSAAHEVSVISAGSADKPSFSPHSSPLSESLGSAEGSLSGILSGKDVGMKNLQVIVDQPEQPSADQQQPVTSQQSASMDIAAADNSIPEEEG</sequence>
<evidence type="ECO:0000256" key="1">
    <source>
        <dbReference type="SAM" id="Coils"/>
    </source>
</evidence>
<protein>
    <recommendedName>
        <fullName evidence="5">Hamartin</fullName>
    </recommendedName>
</protein>
<dbReference type="Proteomes" id="UP000235965">
    <property type="component" value="Unassembled WGS sequence"/>
</dbReference>
<keyword evidence="4" id="KW-1185">Reference proteome</keyword>
<feature type="compositionally biased region" description="Polar residues" evidence="2">
    <location>
        <begin position="1106"/>
        <end position="1123"/>
    </location>
</feature>
<keyword evidence="1" id="KW-0175">Coiled coil</keyword>
<dbReference type="GO" id="GO:0032007">
    <property type="term" value="P:negative regulation of TOR signaling"/>
    <property type="evidence" value="ECO:0007669"/>
    <property type="project" value="TreeGrafter"/>
</dbReference>
<comment type="caution">
    <text evidence="3">The sequence shown here is derived from an EMBL/GenBank/DDBJ whole genome shotgun (WGS) entry which is preliminary data.</text>
</comment>
<feature type="compositionally biased region" description="Low complexity" evidence="2">
    <location>
        <begin position="1064"/>
        <end position="1090"/>
    </location>
</feature>
<dbReference type="InterPro" id="IPR007483">
    <property type="entry name" value="Hamartin"/>
</dbReference>
<organism evidence="3 4">
    <name type="scientific">Cryptotermes secundus</name>
    <dbReference type="NCBI Taxonomy" id="105785"/>
    <lineage>
        <taxon>Eukaryota</taxon>
        <taxon>Metazoa</taxon>
        <taxon>Ecdysozoa</taxon>
        <taxon>Arthropoda</taxon>
        <taxon>Hexapoda</taxon>
        <taxon>Insecta</taxon>
        <taxon>Pterygota</taxon>
        <taxon>Neoptera</taxon>
        <taxon>Polyneoptera</taxon>
        <taxon>Dictyoptera</taxon>
        <taxon>Blattodea</taxon>
        <taxon>Blattoidea</taxon>
        <taxon>Termitoidae</taxon>
        <taxon>Kalotermitidae</taxon>
        <taxon>Cryptotermitinae</taxon>
        <taxon>Cryptotermes</taxon>
    </lineage>
</organism>
<feature type="coiled-coil region" evidence="1">
    <location>
        <begin position="733"/>
        <end position="760"/>
    </location>
</feature>
<feature type="region of interest" description="Disordered" evidence="2">
    <location>
        <begin position="505"/>
        <end position="525"/>
    </location>
</feature>